<evidence type="ECO:0000313" key="2">
    <source>
        <dbReference type="Proteomes" id="UP001437256"/>
    </source>
</evidence>
<evidence type="ECO:0000313" key="1">
    <source>
        <dbReference type="EMBL" id="KAL0058648.1"/>
    </source>
</evidence>
<name>A0ABR2ZBK1_9AGAR</name>
<protein>
    <submittedName>
        <fullName evidence="1">Uncharacterized protein</fullName>
    </submittedName>
</protein>
<dbReference type="Proteomes" id="UP001437256">
    <property type="component" value="Unassembled WGS sequence"/>
</dbReference>
<proteinExistence type="predicted"/>
<organism evidence="1 2">
    <name type="scientific">Marasmius tenuissimus</name>
    <dbReference type="NCBI Taxonomy" id="585030"/>
    <lineage>
        <taxon>Eukaryota</taxon>
        <taxon>Fungi</taxon>
        <taxon>Dikarya</taxon>
        <taxon>Basidiomycota</taxon>
        <taxon>Agaricomycotina</taxon>
        <taxon>Agaricomycetes</taxon>
        <taxon>Agaricomycetidae</taxon>
        <taxon>Agaricales</taxon>
        <taxon>Marasmiineae</taxon>
        <taxon>Marasmiaceae</taxon>
        <taxon>Marasmius</taxon>
    </lineage>
</organism>
<accession>A0ABR2ZBK1</accession>
<comment type="caution">
    <text evidence="1">The sequence shown here is derived from an EMBL/GenBank/DDBJ whole genome shotgun (WGS) entry which is preliminary data.</text>
</comment>
<dbReference type="EMBL" id="JBBXMP010000291">
    <property type="protein sequence ID" value="KAL0058648.1"/>
    <property type="molecule type" value="Genomic_DNA"/>
</dbReference>
<gene>
    <name evidence="1" type="ORF">AAF712_014674</name>
</gene>
<keyword evidence="2" id="KW-1185">Reference proteome</keyword>
<sequence length="90" mass="10062">MPGPASGVYYIKNVKTTHFMTFEDISSGQKIWTDKAEPAIFQISENGGVYQIVERSKGLTVGAQITGTPRELIWQRTVYLWTIQQVSPGI</sequence>
<reference evidence="1 2" key="1">
    <citation type="submission" date="2024-05" db="EMBL/GenBank/DDBJ databases">
        <title>A draft genome resource for the thread blight pathogen Marasmius tenuissimus strain MS-2.</title>
        <authorList>
            <person name="Yulfo-Soto G.E."/>
            <person name="Baruah I.K."/>
            <person name="Amoako-Attah I."/>
            <person name="Bukari Y."/>
            <person name="Meinhardt L.W."/>
            <person name="Bailey B.A."/>
            <person name="Cohen S.P."/>
        </authorList>
    </citation>
    <scope>NUCLEOTIDE SEQUENCE [LARGE SCALE GENOMIC DNA]</scope>
    <source>
        <strain evidence="1 2">MS-2</strain>
    </source>
</reference>